<feature type="compositionally biased region" description="Basic residues" evidence="1">
    <location>
        <begin position="43"/>
        <end position="53"/>
    </location>
</feature>
<keyword evidence="4" id="KW-1185">Reference proteome</keyword>
<feature type="compositionally biased region" description="Basic and acidic residues" evidence="1">
    <location>
        <begin position="54"/>
        <end position="65"/>
    </location>
</feature>
<gene>
    <name evidence="3" type="ORF">AAJ76_132000383</name>
    <name evidence="2" type="ORF">AAJ76_187000383</name>
</gene>
<protein>
    <submittedName>
        <fullName evidence="3">Uncharacterized protein</fullName>
    </submittedName>
</protein>
<dbReference type="RefSeq" id="XP_024329781.1">
    <property type="nucleotide sequence ID" value="XM_024473977.1"/>
</dbReference>
<reference evidence="3 4" key="1">
    <citation type="journal article" date="2015" name="Environ. Microbiol.">
        <title>Genome analyses suggest the presence of polyploidy and recent human-driven expansions in eight global populations of the honeybee pathogen Nosema ceranae.</title>
        <authorList>
            <person name="Pelin A."/>
            <person name="Selman M."/>
            <person name="Aris-Brosou S."/>
            <person name="Farinelli L."/>
            <person name="Corradi N."/>
        </authorList>
    </citation>
    <scope>NUCLEOTIDE SEQUENCE [LARGE SCALE GENOMIC DNA]</scope>
    <source>
        <strain evidence="3 4">PA08 1199</strain>
    </source>
</reference>
<evidence type="ECO:0000313" key="4">
    <source>
        <dbReference type="Proteomes" id="UP000034350"/>
    </source>
</evidence>
<accession>A0A0F9Z7X7</accession>
<dbReference type="Proteomes" id="UP000034350">
    <property type="component" value="Unassembled WGS sequence"/>
</dbReference>
<evidence type="ECO:0000313" key="2">
    <source>
        <dbReference type="EMBL" id="KKO73886.1"/>
    </source>
</evidence>
<proteinExistence type="predicted"/>
<feature type="region of interest" description="Disordered" evidence="1">
    <location>
        <begin position="26"/>
        <end position="65"/>
    </location>
</feature>
<name>A0A0F9Z7X7_9MICR</name>
<dbReference type="EMBL" id="JPQZ01000187">
    <property type="protein sequence ID" value="KKO73886.1"/>
    <property type="molecule type" value="Genomic_DNA"/>
</dbReference>
<evidence type="ECO:0000256" key="1">
    <source>
        <dbReference type="SAM" id="MobiDB-lite"/>
    </source>
</evidence>
<dbReference type="VEuPathDB" id="MicrosporidiaDB:AAJ76_187000383"/>
<organism evidence="3 4">
    <name type="scientific">Vairimorpha ceranae</name>
    <dbReference type="NCBI Taxonomy" id="40302"/>
    <lineage>
        <taxon>Eukaryota</taxon>
        <taxon>Fungi</taxon>
        <taxon>Fungi incertae sedis</taxon>
        <taxon>Microsporidia</taxon>
        <taxon>Nosematidae</taxon>
        <taxon>Vairimorpha</taxon>
    </lineage>
</organism>
<dbReference type="GeneID" id="36318879"/>
<reference evidence="3" key="2">
    <citation type="submission" date="2015-05" db="EMBL/GenBank/DDBJ databases">
        <authorList>
            <person name="Adrian P."/>
            <person name="Selman M."/>
            <person name="Aris-Brosou S."/>
            <person name="Farinelli L."/>
            <person name="Corradi N."/>
        </authorList>
    </citation>
    <scope>NUCLEOTIDE SEQUENCE</scope>
    <source>
        <strain evidence="3">PA08 1199</strain>
    </source>
</reference>
<evidence type="ECO:0000313" key="3">
    <source>
        <dbReference type="EMBL" id="KKO74039.1"/>
    </source>
</evidence>
<dbReference type="VEuPathDB" id="MicrosporidiaDB:AAJ76_132000383"/>
<dbReference type="AlphaFoldDB" id="A0A0F9Z7X7"/>
<dbReference type="EMBL" id="JPQZ01000132">
    <property type="protein sequence ID" value="KKO74039.1"/>
    <property type="molecule type" value="Genomic_DNA"/>
</dbReference>
<sequence length="65" mass="7751">MLSIWKQMSRGGWDNIKDFYGKKFKSRCQSDDEEKINKGGDKRGRKSHYSKRIQTKDLRQEDVDP</sequence>
<comment type="caution">
    <text evidence="3">The sequence shown here is derived from an EMBL/GenBank/DDBJ whole genome shotgun (WGS) entry which is preliminary data.</text>
</comment>